<evidence type="ECO:0000256" key="5">
    <source>
        <dbReference type="SAM" id="Phobius"/>
    </source>
</evidence>
<dbReference type="InterPro" id="IPR011547">
    <property type="entry name" value="SLC26A/SulP_dom"/>
</dbReference>
<sequence>MSTIMPPTAAVPGLPGAAEKPRNGLAGLKHWRQDLAAGLLVSLISLPFSLGIAVASGAPPISGIISAIIAGFVLPFLGGSYVTISGPAAGLAPALLAGMTVLGRGDLERGYPLLLVAICLTGVVQLVLARLRAARFSALFPAAVVEGMLAAIGLLIIAKQLPMLVGQPFEAHEFWHILAETPEQLGRMDPRVFGLGMASLLLIFVLAGLKSRWLRLVPPQVIVVALGTLVGIGLHLEPRYLIAIPANPLSHGLVLPDFGEMIADRALWSSLAVIVVTLTLIDGVESLATIAAIDKIDPFRRKSDPDRTLQAMGVSNICSSLAGGLTIIPGGVKSTANIMGGGRTQWANFYNACFLLIFLLFGRGLINAIPFSVLGAVLIYTGYKLCRPGVWRHIAAIGREQLALFTITVLVTLSTDLLVGIFAGIAAKLLLNAWYSLASLRTGSGARPVGWGRSASSQLASMFRNPVIGREARDGEYRIAFGGPLVCFNLLQIGRELAKIPSETRTVRLHLTDAVTLVDHTACENLLDFAEEYERSGRGHVSILGLEDLQRQSEFASCMRIRARKALEDPVDRLLDRPSTAVELLPQQTRPDLAVPPSERRREAERVLSEFDLPRDERCTLRPIDDLARWSLVQDARPDASKGRSGWPDGGRI</sequence>
<evidence type="ECO:0000313" key="7">
    <source>
        <dbReference type="EMBL" id="QDV32816.1"/>
    </source>
</evidence>
<feature type="transmembrane region" description="Helical" evidence="5">
    <location>
        <begin position="266"/>
        <end position="288"/>
    </location>
</feature>
<feature type="transmembrane region" description="Helical" evidence="5">
    <location>
        <begin position="61"/>
        <end position="81"/>
    </location>
</feature>
<feature type="transmembrane region" description="Helical" evidence="5">
    <location>
        <begin position="349"/>
        <end position="381"/>
    </location>
</feature>
<name>A0A518GW47_9BACT</name>
<dbReference type="KEGG" id="tpla:ElP_06560"/>
<evidence type="ECO:0000256" key="4">
    <source>
        <dbReference type="ARBA" id="ARBA00023136"/>
    </source>
</evidence>
<dbReference type="InterPro" id="IPR001902">
    <property type="entry name" value="SLC26A/SulP_fam"/>
</dbReference>
<keyword evidence="2 5" id="KW-0812">Transmembrane</keyword>
<dbReference type="GO" id="GO:0016020">
    <property type="term" value="C:membrane"/>
    <property type="evidence" value="ECO:0007669"/>
    <property type="project" value="UniProtKB-SubCell"/>
</dbReference>
<dbReference type="PANTHER" id="PTHR11814">
    <property type="entry name" value="SULFATE TRANSPORTER"/>
    <property type="match status" value="1"/>
</dbReference>
<feature type="transmembrane region" description="Helical" evidence="5">
    <location>
        <begin position="111"/>
        <end position="131"/>
    </location>
</feature>
<feature type="transmembrane region" description="Helical" evidence="5">
    <location>
        <begin position="309"/>
        <end position="329"/>
    </location>
</feature>
<protein>
    <submittedName>
        <fullName evidence="7">Bicarbonate transporter BicA</fullName>
    </submittedName>
</protein>
<keyword evidence="8" id="KW-1185">Reference proteome</keyword>
<feature type="transmembrane region" description="Helical" evidence="5">
    <location>
        <begin position="192"/>
        <end position="209"/>
    </location>
</feature>
<gene>
    <name evidence="7" type="primary">bicA</name>
    <name evidence="7" type="ORF">ElP_06560</name>
</gene>
<evidence type="ECO:0000256" key="3">
    <source>
        <dbReference type="ARBA" id="ARBA00022989"/>
    </source>
</evidence>
<dbReference type="GO" id="GO:0055085">
    <property type="term" value="P:transmembrane transport"/>
    <property type="evidence" value="ECO:0007669"/>
    <property type="project" value="InterPro"/>
</dbReference>
<feature type="transmembrane region" description="Helical" evidence="5">
    <location>
        <begin position="138"/>
        <end position="158"/>
    </location>
</feature>
<proteinExistence type="predicted"/>
<dbReference type="RefSeq" id="WP_231749447.1">
    <property type="nucleotide sequence ID" value="NZ_CP036426.1"/>
</dbReference>
<comment type="subcellular location">
    <subcellularLocation>
        <location evidence="1">Membrane</location>
        <topology evidence="1">Multi-pass membrane protein</topology>
    </subcellularLocation>
</comment>
<evidence type="ECO:0000313" key="8">
    <source>
        <dbReference type="Proteomes" id="UP000317835"/>
    </source>
</evidence>
<feature type="domain" description="SLC26A/SulP transporter" evidence="6">
    <location>
        <begin position="32"/>
        <end position="395"/>
    </location>
</feature>
<feature type="transmembrane region" description="Helical" evidence="5">
    <location>
        <begin position="35"/>
        <end position="55"/>
    </location>
</feature>
<dbReference type="AlphaFoldDB" id="A0A518GW47"/>
<accession>A0A518GW47</accession>
<dbReference type="EMBL" id="CP036426">
    <property type="protein sequence ID" value="QDV32816.1"/>
    <property type="molecule type" value="Genomic_DNA"/>
</dbReference>
<keyword evidence="4 5" id="KW-0472">Membrane</keyword>
<reference evidence="7 8" key="1">
    <citation type="submission" date="2019-02" db="EMBL/GenBank/DDBJ databases">
        <title>Deep-cultivation of Planctomycetes and their phenomic and genomic characterization uncovers novel biology.</title>
        <authorList>
            <person name="Wiegand S."/>
            <person name="Jogler M."/>
            <person name="Boedeker C."/>
            <person name="Pinto D."/>
            <person name="Vollmers J."/>
            <person name="Rivas-Marin E."/>
            <person name="Kohn T."/>
            <person name="Peeters S.H."/>
            <person name="Heuer A."/>
            <person name="Rast P."/>
            <person name="Oberbeckmann S."/>
            <person name="Bunk B."/>
            <person name="Jeske O."/>
            <person name="Meyerdierks A."/>
            <person name="Storesund J.E."/>
            <person name="Kallscheuer N."/>
            <person name="Luecker S."/>
            <person name="Lage O.M."/>
            <person name="Pohl T."/>
            <person name="Merkel B.J."/>
            <person name="Hornburger P."/>
            <person name="Mueller R.-W."/>
            <person name="Bruemmer F."/>
            <person name="Labrenz M."/>
            <person name="Spormann A.M."/>
            <person name="Op den Camp H."/>
            <person name="Overmann J."/>
            <person name="Amann R."/>
            <person name="Jetten M.S.M."/>
            <person name="Mascher T."/>
            <person name="Medema M.H."/>
            <person name="Devos D.P."/>
            <person name="Kaster A.-K."/>
            <person name="Ovreas L."/>
            <person name="Rohde M."/>
            <person name="Galperin M.Y."/>
            <person name="Jogler C."/>
        </authorList>
    </citation>
    <scope>NUCLEOTIDE SEQUENCE [LARGE SCALE GENOMIC DNA]</scope>
    <source>
        <strain evidence="7 8">ElP</strain>
    </source>
</reference>
<evidence type="ECO:0000259" key="6">
    <source>
        <dbReference type="Pfam" id="PF00916"/>
    </source>
</evidence>
<evidence type="ECO:0000256" key="2">
    <source>
        <dbReference type="ARBA" id="ARBA00022692"/>
    </source>
</evidence>
<organism evidence="7 8">
    <name type="scientific">Tautonia plasticadhaerens</name>
    <dbReference type="NCBI Taxonomy" id="2527974"/>
    <lineage>
        <taxon>Bacteria</taxon>
        <taxon>Pseudomonadati</taxon>
        <taxon>Planctomycetota</taxon>
        <taxon>Planctomycetia</taxon>
        <taxon>Isosphaerales</taxon>
        <taxon>Isosphaeraceae</taxon>
        <taxon>Tautonia</taxon>
    </lineage>
</organism>
<dbReference type="Proteomes" id="UP000317835">
    <property type="component" value="Chromosome"/>
</dbReference>
<feature type="transmembrane region" description="Helical" evidence="5">
    <location>
        <begin position="221"/>
        <end position="246"/>
    </location>
</feature>
<dbReference type="Pfam" id="PF00916">
    <property type="entry name" value="Sulfate_transp"/>
    <property type="match status" value="1"/>
</dbReference>
<feature type="transmembrane region" description="Helical" evidence="5">
    <location>
        <begin position="402"/>
        <end position="431"/>
    </location>
</feature>
<keyword evidence="3 5" id="KW-1133">Transmembrane helix</keyword>
<evidence type="ECO:0000256" key="1">
    <source>
        <dbReference type="ARBA" id="ARBA00004141"/>
    </source>
</evidence>